<evidence type="ECO:0000313" key="2">
    <source>
        <dbReference type="EMBL" id="PZN86787.1"/>
    </source>
</evidence>
<proteinExistence type="inferred from homology"/>
<gene>
    <name evidence="2" type="ORF">DM484_00655</name>
</gene>
<reference evidence="2 3" key="1">
    <citation type="journal article" date="2018" name="Aquat. Microb. Ecol.">
        <title>Gammaproteobacterial methanotrophs dominate.</title>
        <authorList>
            <person name="Rissanen A.J."/>
            <person name="Saarenheimo J."/>
            <person name="Tiirola M."/>
            <person name="Peura S."/>
            <person name="Aalto S.L."/>
            <person name="Karvinen A."/>
            <person name="Nykanen H."/>
        </authorList>
    </citation>
    <scope>NUCLEOTIDE SEQUENCE [LARGE SCALE GENOMIC DNA]</scope>
    <source>
        <strain evidence="2">AMbin10</strain>
    </source>
</reference>
<protein>
    <submittedName>
        <fullName evidence="2">Uncharacterized protein</fullName>
    </submittedName>
</protein>
<dbReference type="PANTHER" id="PTHR37525">
    <property type="entry name" value="UPF0175 PROTEIN SSL1255"/>
    <property type="match status" value="1"/>
</dbReference>
<dbReference type="EMBL" id="QJPH01000064">
    <property type="protein sequence ID" value="PZN86787.1"/>
    <property type="molecule type" value="Genomic_DNA"/>
</dbReference>
<sequence>MTQLILDMPEEAFATLHQTPKEFALEMRIAAAVKWYELGKISQGRAAEIAGLTRAAFIDALSRYQVCPFQYTEEELIEELRDVE</sequence>
<comment type="caution">
    <text evidence="2">The sequence shown here is derived from an EMBL/GenBank/DDBJ whole genome shotgun (WGS) entry which is preliminary data.</text>
</comment>
<comment type="similarity">
    <text evidence="1">Belongs to the UPF0175 family.</text>
</comment>
<dbReference type="InterPro" id="IPR005368">
    <property type="entry name" value="UPF0175"/>
</dbReference>
<evidence type="ECO:0000313" key="3">
    <source>
        <dbReference type="Proteomes" id="UP000249396"/>
    </source>
</evidence>
<dbReference type="Pfam" id="PF03683">
    <property type="entry name" value="UPF0175"/>
    <property type="match status" value="1"/>
</dbReference>
<dbReference type="AlphaFoldDB" id="A0A2W4TXL1"/>
<dbReference type="InterPro" id="IPR052264">
    <property type="entry name" value="UPF0175_domain"/>
</dbReference>
<name>A0A2W4TXL1_9GAMM</name>
<accession>A0A2W4TXL1</accession>
<evidence type="ECO:0000256" key="1">
    <source>
        <dbReference type="ARBA" id="ARBA00005651"/>
    </source>
</evidence>
<dbReference type="PANTHER" id="PTHR37525:SF1">
    <property type="entry name" value="UPF0175 PROTEIN SSL1255"/>
    <property type="match status" value="1"/>
</dbReference>
<dbReference type="Proteomes" id="UP000249396">
    <property type="component" value="Unassembled WGS sequence"/>
</dbReference>
<organism evidence="2 3">
    <name type="scientific">Candidatus Methylumidiphilus alinenensis</name>
    <dbReference type="NCBI Taxonomy" id="2202197"/>
    <lineage>
        <taxon>Bacteria</taxon>
        <taxon>Pseudomonadati</taxon>
        <taxon>Pseudomonadota</taxon>
        <taxon>Gammaproteobacteria</taxon>
        <taxon>Methylococcales</taxon>
        <taxon>Candidatus Methylumidiphilus</taxon>
    </lineage>
</organism>